<dbReference type="AlphaFoldDB" id="A0A8J5QKR2"/>
<sequence length="97" mass="11056">MSNYESLNEYISREYTDDENDLESTHSYYSSSASVSSSSEYSLTAQEQWDESMKQIQALVEGLVKLFGEDLPIGGGLRYELFRSFAYDEGINEINII</sequence>
<comment type="caution">
    <text evidence="1">The sequence shown here is derived from an EMBL/GenBank/DDBJ whole genome shotgun (WGS) entry which is preliminary data.</text>
</comment>
<accession>A0A8J5QKR2</accession>
<protein>
    <submittedName>
        <fullName evidence="1">Uncharacterized protein</fullName>
    </submittedName>
</protein>
<name>A0A8J5QKR2_9ASCO</name>
<dbReference type="GeneID" id="73471053"/>
<dbReference type="RefSeq" id="XP_049262476.1">
    <property type="nucleotide sequence ID" value="XM_049408192.1"/>
</dbReference>
<evidence type="ECO:0000313" key="2">
    <source>
        <dbReference type="Proteomes" id="UP000694255"/>
    </source>
</evidence>
<proteinExistence type="predicted"/>
<dbReference type="EMBL" id="JAGSYN010000182">
    <property type="protein sequence ID" value="KAG7662243.1"/>
    <property type="molecule type" value="Genomic_DNA"/>
</dbReference>
<dbReference type="OrthoDB" id="5555533at2759"/>
<gene>
    <name evidence="1" type="ORF">J8A68_004253</name>
</gene>
<organism evidence="1 2">
    <name type="scientific">[Candida] subhashii</name>
    <dbReference type="NCBI Taxonomy" id="561895"/>
    <lineage>
        <taxon>Eukaryota</taxon>
        <taxon>Fungi</taxon>
        <taxon>Dikarya</taxon>
        <taxon>Ascomycota</taxon>
        <taxon>Saccharomycotina</taxon>
        <taxon>Pichiomycetes</taxon>
        <taxon>Debaryomycetaceae</taxon>
        <taxon>Spathaspora</taxon>
    </lineage>
</organism>
<dbReference type="Proteomes" id="UP000694255">
    <property type="component" value="Unassembled WGS sequence"/>
</dbReference>
<keyword evidence="2" id="KW-1185">Reference proteome</keyword>
<reference evidence="1 2" key="1">
    <citation type="journal article" date="2021" name="DNA Res.">
        <title>Genome analysis of Candida subhashii reveals its hybrid nature and dual mitochondrial genome conformations.</title>
        <authorList>
            <person name="Mixao V."/>
            <person name="Hegedusova E."/>
            <person name="Saus E."/>
            <person name="Pryszcz L.P."/>
            <person name="Cillingova A."/>
            <person name="Nosek J."/>
            <person name="Gabaldon T."/>
        </authorList>
    </citation>
    <scope>NUCLEOTIDE SEQUENCE [LARGE SCALE GENOMIC DNA]</scope>
    <source>
        <strain evidence="1 2">CBS 10753</strain>
    </source>
</reference>
<evidence type="ECO:0000313" key="1">
    <source>
        <dbReference type="EMBL" id="KAG7662243.1"/>
    </source>
</evidence>